<gene>
    <name evidence="1" type="ORF">KC19_4G071100</name>
</gene>
<reference evidence="1" key="1">
    <citation type="submission" date="2020-06" db="EMBL/GenBank/DDBJ databases">
        <title>WGS assembly of Ceratodon purpureus strain R40.</title>
        <authorList>
            <person name="Carey S.B."/>
            <person name="Jenkins J."/>
            <person name="Shu S."/>
            <person name="Lovell J.T."/>
            <person name="Sreedasyam A."/>
            <person name="Maumus F."/>
            <person name="Tiley G.P."/>
            <person name="Fernandez-Pozo N."/>
            <person name="Barry K."/>
            <person name="Chen C."/>
            <person name="Wang M."/>
            <person name="Lipzen A."/>
            <person name="Daum C."/>
            <person name="Saski C.A."/>
            <person name="Payton A.C."/>
            <person name="Mcbreen J.C."/>
            <person name="Conrad R.E."/>
            <person name="Kollar L.M."/>
            <person name="Olsson S."/>
            <person name="Huttunen S."/>
            <person name="Landis J.B."/>
            <person name="Wickett N.J."/>
            <person name="Johnson M.G."/>
            <person name="Rensing S.A."/>
            <person name="Grimwood J."/>
            <person name="Schmutz J."/>
            <person name="Mcdaniel S.F."/>
        </authorList>
    </citation>
    <scope>NUCLEOTIDE SEQUENCE</scope>
    <source>
        <strain evidence="1">R40</strain>
    </source>
</reference>
<evidence type="ECO:0000313" key="1">
    <source>
        <dbReference type="EMBL" id="KAG0579077.1"/>
    </source>
</evidence>
<organism evidence="1 2">
    <name type="scientific">Ceratodon purpureus</name>
    <name type="common">Fire moss</name>
    <name type="synonym">Dicranum purpureum</name>
    <dbReference type="NCBI Taxonomy" id="3225"/>
    <lineage>
        <taxon>Eukaryota</taxon>
        <taxon>Viridiplantae</taxon>
        <taxon>Streptophyta</taxon>
        <taxon>Embryophyta</taxon>
        <taxon>Bryophyta</taxon>
        <taxon>Bryophytina</taxon>
        <taxon>Bryopsida</taxon>
        <taxon>Dicranidae</taxon>
        <taxon>Pseudoditrichales</taxon>
        <taxon>Ditrichaceae</taxon>
        <taxon>Ceratodon</taxon>
    </lineage>
</organism>
<dbReference type="AlphaFoldDB" id="A0A8T0I7K7"/>
<keyword evidence="2" id="KW-1185">Reference proteome</keyword>
<comment type="caution">
    <text evidence="1">The sequence shown here is derived from an EMBL/GenBank/DDBJ whole genome shotgun (WGS) entry which is preliminary data.</text>
</comment>
<accession>A0A8T0I7K7</accession>
<sequence>MLIFSGLHCKCDFQCCECFHEQLMIASPFWTERLLRLVCISPGPWRKPLQDGCSS</sequence>
<dbReference type="EMBL" id="CM026424">
    <property type="protein sequence ID" value="KAG0579077.1"/>
    <property type="molecule type" value="Genomic_DNA"/>
</dbReference>
<evidence type="ECO:0000313" key="2">
    <source>
        <dbReference type="Proteomes" id="UP000822688"/>
    </source>
</evidence>
<proteinExistence type="predicted"/>
<protein>
    <submittedName>
        <fullName evidence="1">Uncharacterized protein</fullName>
    </submittedName>
</protein>
<name>A0A8T0I7K7_CERPU</name>
<dbReference type="Proteomes" id="UP000822688">
    <property type="component" value="Chromosome 4"/>
</dbReference>